<dbReference type="PIRSF" id="PIRSF031503">
    <property type="entry name" value="UCP031503_mp"/>
    <property type="match status" value="1"/>
</dbReference>
<reference evidence="3" key="1">
    <citation type="journal article" date="2019" name="Int. J. Syst. Evol. Microbiol.">
        <title>The Global Catalogue of Microorganisms (GCM) 10K type strain sequencing project: providing services to taxonomists for standard genome sequencing and annotation.</title>
        <authorList>
            <consortium name="The Broad Institute Genomics Platform"/>
            <consortium name="The Broad Institute Genome Sequencing Center for Infectious Disease"/>
            <person name="Wu L."/>
            <person name="Ma J."/>
        </authorList>
    </citation>
    <scope>NUCLEOTIDE SEQUENCE [LARGE SCALE GENOMIC DNA]</scope>
    <source>
        <strain evidence="3">CCUG 63287</strain>
    </source>
</reference>
<dbReference type="InterPro" id="IPR012507">
    <property type="entry name" value="YibE_F"/>
</dbReference>
<dbReference type="PANTHER" id="PTHR41771">
    <property type="entry name" value="MEMBRANE PROTEIN-RELATED"/>
    <property type="match status" value="1"/>
</dbReference>
<feature type="transmembrane region" description="Helical" evidence="1">
    <location>
        <begin position="121"/>
        <end position="142"/>
    </location>
</feature>
<feature type="transmembrane region" description="Helical" evidence="1">
    <location>
        <begin position="37"/>
        <end position="66"/>
    </location>
</feature>
<keyword evidence="3" id="KW-1185">Reference proteome</keyword>
<evidence type="ECO:0000313" key="3">
    <source>
        <dbReference type="Proteomes" id="UP001595987"/>
    </source>
</evidence>
<name>A0ABV9JEI3_9LACT</name>
<feature type="transmembrane region" description="Helical" evidence="1">
    <location>
        <begin position="78"/>
        <end position="101"/>
    </location>
</feature>
<dbReference type="Proteomes" id="UP001595987">
    <property type="component" value="Unassembled WGS sequence"/>
</dbReference>
<proteinExistence type="predicted"/>
<dbReference type="InterPro" id="IPR014564">
    <property type="entry name" value="UCP031503_TM"/>
</dbReference>
<dbReference type="RefSeq" id="WP_213533147.1">
    <property type="nucleotide sequence ID" value="NZ_BOVQ01000001.1"/>
</dbReference>
<dbReference type="EMBL" id="JBHSGD010000005">
    <property type="protein sequence ID" value="MFC4652836.1"/>
    <property type="molecule type" value="Genomic_DNA"/>
</dbReference>
<dbReference type="PANTHER" id="PTHR41771:SF1">
    <property type="entry name" value="MEMBRANE PROTEIN"/>
    <property type="match status" value="1"/>
</dbReference>
<dbReference type="Pfam" id="PF07907">
    <property type="entry name" value="YibE_F"/>
    <property type="match status" value="1"/>
</dbReference>
<accession>A0ABV9JEI3</accession>
<feature type="transmembrane region" description="Helical" evidence="1">
    <location>
        <begin position="222"/>
        <end position="243"/>
    </location>
</feature>
<evidence type="ECO:0000313" key="2">
    <source>
        <dbReference type="EMBL" id="MFC4652836.1"/>
    </source>
</evidence>
<organism evidence="2 3">
    <name type="scientific">Lactococcus nasutitermitis</name>
    <dbReference type="NCBI Taxonomy" id="1652957"/>
    <lineage>
        <taxon>Bacteria</taxon>
        <taxon>Bacillati</taxon>
        <taxon>Bacillota</taxon>
        <taxon>Bacilli</taxon>
        <taxon>Lactobacillales</taxon>
        <taxon>Streptococcaceae</taxon>
        <taxon>Lactococcus</taxon>
    </lineage>
</organism>
<keyword evidence="1" id="KW-0472">Membrane</keyword>
<evidence type="ECO:0000256" key="1">
    <source>
        <dbReference type="SAM" id="Phobius"/>
    </source>
</evidence>
<protein>
    <submittedName>
        <fullName evidence="2">YibE/F family protein</fullName>
    </submittedName>
</protein>
<feature type="transmembrane region" description="Helical" evidence="1">
    <location>
        <begin position="178"/>
        <end position="202"/>
    </location>
</feature>
<gene>
    <name evidence="2" type="ORF">ACFO26_07920</name>
</gene>
<sequence length="254" mass="27565">MNALLILLIILVVLMLLVARGEGLRNLIGLGLNFIAIFALITLIAWGFNAILVLMILSVIILALAIFMSSDEGEITAIAFKTSLIVVFSLLILVVLVQVIGQFQGFAAEDVDELENLSLSVGLNFSNVAIAVMVISMLGAVAESAMAIAASLSEVIEQDEAMTLLQFRKQREIISQQILGTAVNTLFFGMLGSSIGLILWFVRLDYSLAEILNSKLLMADVATMLLGMLGILFSIWLAGHFVAQNFENKDEKEK</sequence>
<comment type="caution">
    <text evidence="2">The sequence shown here is derived from an EMBL/GenBank/DDBJ whole genome shotgun (WGS) entry which is preliminary data.</text>
</comment>
<keyword evidence="1" id="KW-1133">Transmembrane helix</keyword>
<keyword evidence="1" id="KW-0812">Transmembrane</keyword>